<dbReference type="SMART" id="SM00064">
    <property type="entry name" value="FYVE"/>
    <property type="match status" value="1"/>
</dbReference>
<dbReference type="PROSITE" id="PS50178">
    <property type="entry name" value="ZF_FYVE"/>
    <property type="match status" value="1"/>
</dbReference>
<dbReference type="GO" id="GO:0032438">
    <property type="term" value="P:melanosome organization"/>
    <property type="evidence" value="ECO:0007669"/>
    <property type="project" value="TreeGrafter"/>
</dbReference>
<evidence type="ECO:0000256" key="5">
    <source>
        <dbReference type="ARBA" id="ARBA00022723"/>
    </source>
</evidence>
<evidence type="ECO:0000256" key="4">
    <source>
        <dbReference type="ARBA" id="ARBA00022679"/>
    </source>
</evidence>
<dbReference type="Pfam" id="PF01363">
    <property type="entry name" value="FYVE"/>
    <property type="match status" value="1"/>
</dbReference>
<evidence type="ECO:0000313" key="12">
    <source>
        <dbReference type="EMBL" id="RNA37705.1"/>
    </source>
</evidence>
<dbReference type="GO" id="GO:0005768">
    <property type="term" value="C:endosome"/>
    <property type="evidence" value="ECO:0007669"/>
    <property type="project" value="UniProtKB-SubCell"/>
</dbReference>
<dbReference type="OrthoDB" id="10018316at2759"/>
<dbReference type="SUPFAM" id="SSF57903">
    <property type="entry name" value="FYVE/PHD zinc finger"/>
    <property type="match status" value="1"/>
</dbReference>
<dbReference type="GO" id="GO:0052810">
    <property type="term" value="F:1-phosphatidylinositol-5-kinase activity"/>
    <property type="evidence" value="ECO:0007669"/>
    <property type="project" value="TreeGrafter"/>
</dbReference>
<dbReference type="FunFam" id="3.30.40.10:FF:000510">
    <property type="entry name" value="Phosphatidylinositol 3,5-kinase"/>
    <property type="match status" value="1"/>
</dbReference>
<keyword evidence="7 10" id="KW-0863">Zinc-finger</keyword>
<keyword evidence="8" id="KW-0833">Ubl conjugation pathway</keyword>
<accession>A0A3M7SPS1</accession>
<dbReference type="InterPro" id="IPR013083">
    <property type="entry name" value="Znf_RING/FYVE/PHD"/>
</dbReference>
<dbReference type="GO" id="GO:0008270">
    <property type="term" value="F:zinc ion binding"/>
    <property type="evidence" value="ECO:0007669"/>
    <property type="project" value="UniProtKB-KW"/>
</dbReference>
<evidence type="ECO:0000256" key="6">
    <source>
        <dbReference type="ARBA" id="ARBA00022753"/>
    </source>
</evidence>
<dbReference type="STRING" id="10195.A0A3M7SPS1"/>
<organism evidence="12 13">
    <name type="scientific">Brachionus plicatilis</name>
    <name type="common">Marine rotifer</name>
    <name type="synonym">Brachionus muelleri</name>
    <dbReference type="NCBI Taxonomy" id="10195"/>
    <lineage>
        <taxon>Eukaryota</taxon>
        <taxon>Metazoa</taxon>
        <taxon>Spiralia</taxon>
        <taxon>Gnathifera</taxon>
        <taxon>Rotifera</taxon>
        <taxon>Eurotatoria</taxon>
        <taxon>Monogononta</taxon>
        <taxon>Pseudotrocha</taxon>
        <taxon>Ploima</taxon>
        <taxon>Brachionidae</taxon>
        <taxon>Brachionus</taxon>
    </lineage>
</organism>
<sequence>MDNKEDQKNLTFFKNIDSEYEYEELLENRINLFRRFTHRNSISSFERSKTHSNTICTKFENVNENISYVKQPNPKSISVNQSNMSLDQNDSSFGSDGQPCTNITNKYNISNFFKHIYSLKSINVSVQPVQSSPNLSLSSTSLTNSDNQLKTNSSKQFWMPDEQVKECFQCSQKFTTIRRRHHCRVCGQIFCSKCSENEIPSKIIWPNTNGNIRACTFCHSFVAEIQTSGNADFRQNSNSIKELMKRLSLPTSYFNSFSNPDQEAFHSLSTDSSNVQFSLGNSYSSTAICDPICDSNDDLNNPFDVNENKDDLNKAQSHESELKQLILNNSAELRNLWVQLYHTSDGIQFTTKSINNISGRELVDWLMKAKSVSKIEKK</sequence>
<evidence type="ECO:0000256" key="9">
    <source>
        <dbReference type="ARBA" id="ARBA00022833"/>
    </source>
</evidence>
<evidence type="ECO:0000259" key="11">
    <source>
        <dbReference type="PROSITE" id="PS50178"/>
    </source>
</evidence>
<dbReference type="InterPro" id="IPR000306">
    <property type="entry name" value="Znf_FYVE"/>
</dbReference>
<evidence type="ECO:0000256" key="2">
    <source>
        <dbReference type="ARBA" id="ARBA00004496"/>
    </source>
</evidence>
<reference evidence="12 13" key="1">
    <citation type="journal article" date="2018" name="Sci. Rep.">
        <title>Genomic signatures of local adaptation to the degree of environmental predictability in rotifers.</title>
        <authorList>
            <person name="Franch-Gras L."/>
            <person name="Hahn C."/>
            <person name="Garcia-Roger E.M."/>
            <person name="Carmona M.J."/>
            <person name="Serra M."/>
            <person name="Gomez A."/>
        </authorList>
    </citation>
    <scope>NUCLEOTIDE SEQUENCE [LARGE SCALE GENOMIC DNA]</scope>
    <source>
        <strain evidence="12">HYR1</strain>
    </source>
</reference>
<dbReference type="AlphaFoldDB" id="A0A3M7SPS1"/>
<dbReference type="GO" id="GO:0000285">
    <property type="term" value="F:1-phosphatidylinositol-3-phosphate 5-kinase activity"/>
    <property type="evidence" value="ECO:0007669"/>
    <property type="project" value="InterPro"/>
</dbReference>
<comment type="caution">
    <text evidence="12">The sequence shown here is derived from an EMBL/GenBank/DDBJ whole genome shotgun (WGS) entry which is preliminary data.</text>
</comment>
<dbReference type="GO" id="GO:0012506">
    <property type="term" value="C:vesicle membrane"/>
    <property type="evidence" value="ECO:0007669"/>
    <property type="project" value="TreeGrafter"/>
</dbReference>
<keyword evidence="9" id="KW-0862">Zinc</keyword>
<proteinExistence type="predicted"/>
<keyword evidence="5" id="KW-0479">Metal-binding</keyword>
<dbReference type="CDD" id="cd15725">
    <property type="entry name" value="FYVE_PIKfyve_Fab1"/>
    <property type="match status" value="1"/>
</dbReference>
<dbReference type="GO" id="GO:1903426">
    <property type="term" value="P:regulation of reactive oxygen species biosynthetic process"/>
    <property type="evidence" value="ECO:0007669"/>
    <property type="project" value="TreeGrafter"/>
</dbReference>
<gene>
    <name evidence="12" type="ORF">BpHYR1_023353</name>
</gene>
<dbReference type="InterPro" id="IPR011011">
    <property type="entry name" value="Znf_FYVE_PHD"/>
</dbReference>
<keyword evidence="13" id="KW-1185">Reference proteome</keyword>
<feature type="domain" description="FYVE-type" evidence="11">
    <location>
        <begin position="161"/>
        <end position="223"/>
    </location>
</feature>
<dbReference type="PANTHER" id="PTHR46715">
    <property type="entry name" value="1-PHOSPHATIDYLINOSITOL 3-PHOSPHATE 5-KINASE"/>
    <property type="match status" value="1"/>
</dbReference>
<dbReference type="InterPro" id="IPR043548">
    <property type="entry name" value="PIKfyve"/>
</dbReference>
<dbReference type="PANTHER" id="PTHR46715:SF1">
    <property type="entry name" value="1-PHOSPHATIDYLINOSITOL 3-PHOSPHATE 5-KINASE"/>
    <property type="match status" value="1"/>
</dbReference>
<evidence type="ECO:0000256" key="7">
    <source>
        <dbReference type="ARBA" id="ARBA00022771"/>
    </source>
</evidence>
<evidence type="ECO:0000313" key="13">
    <source>
        <dbReference type="Proteomes" id="UP000276133"/>
    </source>
</evidence>
<dbReference type="EMBL" id="REGN01000998">
    <property type="protein sequence ID" value="RNA37705.1"/>
    <property type="molecule type" value="Genomic_DNA"/>
</dbReference>
<keyword evidence="3" id="KW-0963">Cytoplasm</keyword>
<name>A0A3M7SPS1_BRAPC</name>
<comment type="subcellular location">
    <subcellularLocation>
        <location evidence="2">Cytoplasm</location>
    </subcellularLocation>
    <subcellularLocation>
        <location evidence="1">Endosome</location>
    </subcellularLocation>
</comment>
<evidence type="ECO:0000256" key="3">
    <source>
        <dbReference type="ARBA" id="ARBA00022490"/>
    </source>
</evidence>
<keyword evidence="12" id="KW-0418">Kinase</keyword>
<keyword evidence="6" id="KW-0967">Endosome</keyword>
<keyword evidence="4" id="KW-0808">Transferase</keyword>
<protein>
    <submittedName>
        <fullName evidence="12">1-phosphatidylinositol 3-phosphate 5-kinase-like</fullName>
    </submittedName>
</protein>
<dbReference type="Gene3D" id="3.30.40.10">
    <property type="entry name" value="Zinc/RING finger domain, C3HC4 (zinc finger)"/>
    <property type="match status" value="1"/>
</dbReference>
<evidence type="ECO:0000256" key="8">
    <source>
        <dbReference type="ARBA" id="ARBA00022786"/>
    </source>
</evidence>
<evidence type="ECO:0000256" key="1">
    <source>
        <dbReference type="ARBA" id="ARBA00004177"/>
    </source>
</evidence>
<dbReference type="GO" id="GO:0090385">
    <property type="term" value="P:phagosome-lysosome fusion"/>
    <property type="evidence" value="ECO:0007669"/>
    <property type="project" value="TreeGrafter"/>
</dbReference>
<dbReference type="Proteomes" id="UP000276133">
    <property type="component" value="Unassembled WGS sequence"/>
</dbReference>
<dbReference type="InterPro" id="IPR017455">
    <property type="entry name" value="Znf_FYVE-rel"/>
</dbReference>
<evidence type="ECO:0000256" key="10">
    <source>
        <dbReference type="PROSITE-ProRule" id="PRU00091"/>
    </source>
</evidence>